<keyword evidence="2" id="KW-0067">ATP-binding</keyword>
<keyword evidence="2" id="KW-0547">Nucleotide-binding</keyword>
<dbReference type="OrthoDB" id="9792240at2"/>
<sequence>MKSIVIDAIIENLPKVMEFIDINLEEAECNMKAQTQIEISVEELFVNIVNYAYEGKVGKAEITYEYSDKPKNVKIQLIDSGVPYNPLAKDDPDITLSVDEREIGGLGIFMVKKNMDDVQYDYIDGQNITTIFKNI</sequence>
<organism evidence="2 3">
    <name type="scientific">Pseudobutyrivibrio xylanivorans</name>
    <dbReference type="NCBI Taxonomy" id="185007"/>
    <lineage>
        <taxon>Bacteria</taxon>
        <taxon>Bacillati</taxon>
        <taxon>Bacillota</taxon>
        <taxon>Clostridia</taxon>
        <taxon>Lachnospirales</taxon>
        <taxon>Lachnospiraceae</taxon>
        <taxon>Pseudobutyrivibrio</taxon>
    </lineage>
</organism>
<evidence type="ECO:0000313" key="3">
    <source>
        <dbReference type="Proteomes" id="UP000327030"/>
    </source>
</evidence>
<dbReference type="InterPro" id="IPR003594">
    <property type="entry name" value="HATPase_dom"/>
</dbReference>
<dbReference type="Proteomes" id="UP000327030">
    <property type="component" value="Chromosome 1"/>
</dbReference>
<accession>A0A5P6VRH8</accession>
<dbReference type="SUPFAM" id="SSF55874">
    <property type="entry name" value="ATPase domain of HSP90 chaperone/DNA topoisomerase II/histidine kinase"/>
    <property type="match status" value="1"/>
</dbReference>
<evidence type="ECO:0000259" key="1">
    <source>
        <dbReference type="Pfam" id="PF13581"/>
    </source>
</evidence>
<dbReference type="CDD" id="cd16936">
    <property type="entry name" value="HATPase_RsbW-like"/>
    <property type="match status" value="1"/>
</dbReference>
<dbReference type="GO" id="GO:0005524">
    <property type="term" value="F:ATP binding"/>
    <property type="evidence" value="ECO:0007669"/>
    <property type="project" value="UniProtKB-KW"/>
</dbReference>
<dbReference type="RefSeq" id="WP_151622792.1">
    <property type="nucleotide sequence ID" value="NZ_CP043028.1"/>
</dbReference>
<dbReference type="EMBL" id="CP043028">
    <property type="protein sequence ID" value="QFJ54299.1"/>
    <property type="molecule type" value="Genomic_DNA"/>
</dbReference>
<reference evidence="3" key="1">
    <citation type="submission" date="2019-08" db="EMBL/GenBank/DDBJ databases">
        <title>Complete Genome Sequence of the Polysaccharide-Degrading Rumen Bacterium Pseudobutyrivibrio xylanivorans MA3014.</title>
        <authorList>
            <person name="Palevich N."/>
            <person name="Maclean P.H."/>
            <person name="Kelly W.J."/>
            <person name="Leahy S.C."/>
            <person name="Rakonjac J."/>
            <person name="Attwood G.T."/>
        </authorList>
    </citation>
    <scope>NUCLEOTIDE SEQUENCE [LARGE SCALE GENOMIC DNA]</scope>
    <source>
        <strain evidence="3">MA3014</strain>
    </source>
</reference>
<protein>
    <submittedName>
        <fullName evidence="2">ATP-binding protein</fullName>
    </submittedName>
</protein>
<dbReference type="Pfam" id="PF13581">
    <property type="entry name" value="HATPase_c_2"/>
    <property type="match status" value="1"/>
</dbReference>
<evidence type="ECO:0000313" key="2">
    <source>
        <dbReference type="EMBL" id="QFJ54299.1"/>
    </source>
</evidence>
<proteinExistence type="predicted"/>
<dbReference type="InterPro" id="IPR036890">
    <property type="entry name" value="HATPase_C_sf"/>
</dbReference>
<feature type="domain" description="Histidine kinase/HSP90-like ATPase" evidence="1">
    <location>
        <begin position="10"/>
        <end position="131"/>
    </location>
</feature>
<dbReference type="Gene3D" id="3.30.565.10">
    <property type="entry name" value="Histidine kinase-like ATPase, C-terminal domain"/>
    <property type="match status" value="1"/>
</dbReference>
<dbReference type="KEGG" id="pxv:FXF36_05205"/>
<gene>
    <name evidence="2" type="ORF">FXF36_05205</name>
</gene>
<dbReference type="AlphaFoldDB" id="A0A5P6VRH8"/>
<name>A0A5P6VRH8_PSEXY</name>